<comment type="subcellular location">
    <subcellularLocation>
        <location evidence="1">Cell membrane</location>
    </subcellularLocation>
</comment>
<reference evidence="8 9" key="1">
    <citation type="submission" date="2021-08" db="EMBL/GenBank/DDBJ databases">
        <title>Streptomyces sp. PTM05 isolated from lichen.</title>
        <authorList>
            <person name="Somphong A."/>
            <person name="Phongsopitanun W."/>
            <person name="Tanasupawat S."/>
        </authorList>
    </citation>
    <scope>NUCLEOTIDE SEQUENCE [LARGE SCALE GENOMIC DNA]</scope>
    <source>
        <strain evidence="8 9">Ptm05</strain>
    </source>
</reference>
<comment type="caution">
    <text evidence="8">The sequence shown here is derived from an EMBL/GenBank/DDBJ whole genome shotgun (WGS) entry which is preliminary data.</text>
</comment>
<evidence type="ECO:0000256" key="5">
    <source>
        <dbReference type="SAM" id="Coils"/>
    </source>
</evidence>
<sequence length="697" mass="75538">MSVVTIGAGVLVAVLLLVGLGTLLLFGRLFRKVVQGEALIISRPKGATVTFTGALVMPMLHRAEVMDISVKTIEISRTGQEGMICKDNIRADIQITFFVRVNKTVEDVIKVAQAIGTDRASHQETLQTLFSAKFAEALRTVGKQLDFADLYTHREEFRDRIVAAIGTDLNGYHLEDAAIDHLEQTPMSQLDPSNILDAQGIRKITELTALEHIRTNDFQRNEQMEITRQDVDAREAVLELERRREEAEIRQRKGIETLRAQEEAATAMVQEEERLKAHGALLRTEELLGVQRENQQREIAVAEKNRERVLAVETERIEKDRLLEVVGREREVQLARAGMDKEIEVERRGVADVVRERIAVERTVAEQEEEIKRVRVVQEAERTRQSVVIAAEAQAQEQHVKDIKAAEAAEQAAHLRAKEQLVLAEAGQKSAELEAAANVRRAEGERAMAGAAGLARAEVAERQALADAAGVRARLEGEAAGLKEKAEAIEKVGLAEAAVAQGKANAEAAGIREKLLGEAAGLEKKAAAMAALDEVSRSHEEFRLRLAADKEVRLAALEVQGKVAEAQATVLATGLESADIDIVGGDSVFLERLVSAVSFGKSIDGAVQGSETVRALGADWLSGEKRFSDDATEVLKSLGAGGPWNLALLMKLLGAAAPDATSALDITAPLDPARLVNGSSATVNMNGMADAGTTTDK</sequence>
<dbReference type="PANTHER" id="PTHR13806">
    <property type="entry name" value="FLOTILLIN-RELATED"/>
    <property type="match status" value="1"/>
</dbReference>
<dbReference type="SUPFAM" id="SSF117892">
    <property type="entry name" value="Band 7/SPFH domain"/>
    <property type="match status" value="1"/>
</dbReference>
<gene>
    <name evidence="8" type="ORF">K7472_18755</name>
</gene>
<dbReference type="Gene3D" id="3.30.479.30">
    <property type="entry name" value="Band 7 domain"/>
    <property type="match status" value="1"/>
</dbReference>
<dbReference type="Proteomes" id="UP001198565">
    <property type="component" value="Unassembled WGS sequence"/>
</dbReference>
<dbReference type="InterPro" id="IPR001107">
    <property type="entry name" value="Band_7"/>
</dbReference>
<feature type="domain" description="Band 7" evidence="7">
    <location>
        <begin position="33"/>
        <end position="176"/>
    </location>
</feature>
<dbReference type="CDD" id="cd03399">
    <property type="entry name" value="SPFH_flotillin"/>
    <property type="match status" value="1"/>
</dbReference>
<evidence type="ECO:0000256" key="2">
    <source>
        <dbReference type="ARBA" id="ARBA00007161"/>
    </source>
</evidence>
<evidence type="ECO:0000313" key="9">
    <source>
        <dbReference type="Proteomes" id="UP001198565"/>
    </source>
</evidence>
<keyword evidence="3" id="KW-1003">Cell membrane</keyword>
<dbReference type="PANTHER" id="PTHR13806:SF31">
    <property type="entry name" value="FLOTILLIN-LIKE PROTEIN 1-RELATED"/>
    <property type="match status" value="1"/>
</dbReference>
<evidence type="ECO:0000256" key="3">
    <source>
        <dbReference type="ARBA" id="ARBA00022475"/>
    </source>
</evidence>
<dbReference type="EMBL" id="JAINVZ010000012">
    <property type="protein sequence ID" value="MBY8886884.1"/>
    <property type="molecule type" value="Genomic_DNA"/>
</dbReference>
<keyword evidence="4 6" id="KW-0472">Membrane</keyword>
<accession>A0ABS7QUK5</accession>
<keyword evidence="6" id="KW-1133">Transmembrane helix</keyword>
<feature type="coiled-coil region" evidence="5">
    <location>
        <begin position="230"/>
        <end position="312"/>
    </location>
</feature>
<dbReference type="Pfam" id="PF01145">
    <property type="entry name" value="Band_7"/>
    <property type="match status" value="1"/>
</dbReference>
<dbReference type="RefSeq" id="WP_222979532.1">
    <property type="nucleotide sequence ID" value="NZ_JAINVZ010000012.1"/>
</dbReference>
<feature type="transmembrane region" description="Helical" evidence="6">
    <location>
        <begin position="6"/>
        <end position="26"/>
    </location>
</feature>
<keyword evidence="6" id="KW-0812">Transmembrane</keyword>
<evidence type="ECO:0000256" key="1">
    <source>
        <dbReference type="ARBA" id="ARBA00004236"/>
    </source>
</evidence>
<evidence type="ECO:0000313" key="8">
    <source>
        <dbReference type="EMBL" id="MBY8886884.1"/>
    </source>
</evidence>
<protein>
    <submittedName>
        <fullName evidence="8">Flotillin family protein</fullName>
    </submittedName>
</protein>
<comment type="similarity">
    <text evidence="2">Belongs to the band 7/mec-2 family. Flotillin subfamily.</text>
</comment>
<name>A0ABS7QUK5_9ACTN</name>
<proteinExistence type="inferred from homology"/>
<organism evidence="8 9">
    <name type="scientific">Streptantibioticus parmotrematis</name>
    <dbReference type="NCBI Taxonomy" id="2873249"/>
    <lineage>
        <taxon>Bacteria</taxon>
        <taxon>Bacillati</taxon>
        <taxon>Actinomycetota</taxon>
        <taxon>Actinomycetes</taxon>
        <taxon>Kitasatosporales</taxon>
        <taxon>Streptomycetaceae</taxon>
        <taxon>Streptantibioticus</taxon>
    </lineage>
</organism>
<dbReference type="InterPro" id="IPR027705">
    <property type="entry name" value="Flotillin_fam"/>
</dbReference>
<evidence type="ECO:0000256" key="4">
    <source>
        <dbReference type="ARBA" id="ARBA00023136"/>
    </source>
</evidence>
<evidence type="ECO:0000259" key="7">
    <source>
        <dbReference type="Pfam" id="PF01145"/>
    </source>
</evidence>
<dbReference type="InterPro" id="IPR036013">
    <property type="entry name" value="Band_7/SPFH_dom_sf"/>
</dbReference>
<keyword evidence="9" id="KW-1185">Reference proteome</keyword>
<evidence type="ECO:0000256" key="6">
    <source>
        <dbReference type="SAM" id="Phobius"/>
    </source>
</evidence>
<keyword evidence="5" id="KW-0175">Coiled coil</keyword>